<protein>
    <submittedName>
        <fullName evidence="8">Putative histone-lysine N-methyltransferase CG1716</fullName>
    </submittedName>
</protein>
<reference evidence="8 9" key="1">
    <citation type="submission" date="2019-04" db="EMBL/GenBank/DDBJ databases">
        <title>Annotation for the trematode Fasciola gigantica.</title>
        <authorList>
            <person name="Choi Y.-J."/>
        </authorList>
    </citation>
    <scope>NUCLEOTIDE SEQUENCE [LARGE SCALE GENOMIC DNA]</scope>
    <source>
        <strain evidence="8">Uganda_cow_1</strain>
    </source>
</reference>
<feature type="region of interest" description="Disordered" evidence="4">
    <location>
        <begin position="184"/>
        <end position="206"/>
    </location>
</feature>
<comment type="caution">
    <text evidence="8">The sequence shown here is derived from an EMBL/GenBank/DDBJ whole genome shotgun (WGS) entry which is preliminary data.</text>
</comment>
<feature type="region of interest" description="Disordered" evidence="4">
    <location>
        <begin position="88"/>
        <end position="118"/>
    </location>
</feature>
<dbReference type="InterPro" id="IPR003616">
    <property type="entry name" value="Post-SET_dom"/>
</dbReference>
<feature type="region of interest" description="Disordered" evidence="4">
    <location>
        <begin position="712"/>
        <end position="743"/>
    </location>
</feature>
<feature type="compositionally biased region" description="Basic residues" evidence="4">
    <location>
        <begin position="349"/>
        <end position="386"/>
    </location>
</feature>
<feature type="compositionally biased region" description="Basic and acidic residues" evidence="4">
    <location>
        <begin position="568"/>
        <end position="589"/>
    </location>
</feature>
<feature type="compositionally biased region" description="Low complexity" evidence="4">
    <location>
        <begin position="713"/>
        <end position="725"/>
    </location>
</feature>
<dbReference type="InterPro" id="IPR042294">
    <property type="entry name" value="SETD2_animal"/>
</dbReference>
<dbReference type="EMBL" id="SUNJ01001123">
    <property type="protein sequence ID" value="TPP67067.1"/>
    <property type="molecule type" value="Genomic_DNA"/>
</dbReference>
<sequence>MIQLPQRKPPKDVKCEMRTPSVCDIPLPPMNLDAASIPLPPPSVKPSVPVSVPSQMQKYDKSLVQTTAEDVETPQDVTSGPLKFSLKVSQKPLPGADTPGEASGVFESSKDAKTDEPRPMPKLQALMKRSKPSQLPVGVLPSKTKLPATEIKTELFLPSKEVDIPVTSATPEISKVVTSVSLPVSLGTNPQTNPPEPKESHTTRETSFSLLPTSVGSSSVAISEMHTSSQGFSLSIPESSSNSLLGLSGSVRLPSFPSVTPILPTPITTIPNLMSLTVQPVQTLVTTPVTAIIPDPTIVLRQSKINMSNMQYVNPQKLRSAQMIATPLIANPAVAAQSHHTAELLARESRKRSRSRSRSSSRSRSRRRSRSGHRSSQRYHGHRRHSTSSSDESRYSSRHFQRRSRSRKSPDDRRLRDRTYIRDRDRTRRETDRKRERIPESDRHNSRDIKLERDGLSKRARSRTPKDDKRSRRRSHSSASPLKDKIKRDADKRDRHTDERTRNKERHLRDSPSQKDRRTERKSPSRTDRRSDNYKLKDGDSRSRSDNAPKKAPEGSRKPETSKSISRPHKDPVKISEVRHNKAKSRESSTESDSSVSASPVSQKRIKRSVNAKRATDMRSRKESSDYESHSSSSSSRGSTSPNHTESKAVGRKSATKNENGTNVTKSLSVRESELLNASLQSKNAGIGWISEVGSLPTTPDDHGSGVILSTASESDSMEISSDSEPPVAKTNANSGNDSDVDPGLPILCTKLPEAVSEDPGELHYGENSNVEGSSEAISASGPDCNALNRDACPVNSEVPSVSVQLCSELARGEPKYDLRERKTRVRDPAAHSEGCLTHIQPNWFRTSVPSEEFFEAFADAPKPEYVHIMDNDYSPVDWTNTSATENGLPAAILLGSVSVTSSVTHGEMRRNAFIIEYVGEVINFVEFRRRVRRYEKLGRAHHYFMALESDRFIDAGTKGNWARFVNHSCEPNCTTQKWSVDGRIRVGFFAKDDIKAGEEITIDYQFVQFGASEQKCYCGTPSCSGVMGATSKHLQDKVRLKDTAMVERRVIQLLQRNSFQSAEDMTLLLQVMVQECLTRYTRFELLKRLANTESIECLKLFRQYNGLDMLAAFMCDSDVDDWELKRQILLCLHNIPVSEQKQVQTNSRLMEIVSQWTIDPRFCRPRSSNLGGSLSLDGKHECGVINTDFSTARISTETEATEKPAHESETANSEYSGSTDALVPIYSASCCASPKTSMTSCSSPPESQHLTRSSSASALICDDWFEDHLATSRSQSSQKPFGESVSPFCSSLTVDVETGELEPSLSSADRNEQDRGVSEEERMHELQRLSQALIDKWSKLPLLLRTLFDELQRAGSAPSDTTEDKKNKTDNTTVLLNTLIQTLPRILSKVSNSEDAAAVSRLCEEMTRQLENNDNSLPAGWQSAVDPSGRTYYYNMETRIVQWEKPQGVDSEKSSACERVPQTTLTHAFISRELTRATGAQIPSLTPALQDRIRSSLTRYMMSRGAVYSRHKKPTKST</sequence>
<evidence type="ECO:0000259" key="6">
    <source>
        <dbReference type="PROSITE" id="PS50280"/>
    </source>
</evidence>
<feature type="domain" description="SET" evidence="6">
    <location>
        <begin position="875"/>
        <end position="1006"/>
    </location>
</feature>
<evidence type="ECO:0000313" key="8">
    <source>
        <dbReference type="EMBL" id="TPP67067.1"/>
    </source>
</evidence>
<dbReference type="GO" id="GO:0005694">
    <property type="term" value="C:chromosome"/>
    <property type="evidence" value="ECO:0007669"/>
    <property type="project" value="TreeGrafter"/>
</dbReference>
<feature type="compositionally biased region" description="Polar residues" evidence="4">
    <location>
        <begin position="767"/>
        <end position="778"/>
    </location>
</feature>
<dbReference type="PROSITE" id="PS50868">
    <property type="entry name" value="POST_SET"/>
    <property type="match status" value="1"/>
</dbReference>
<feature type="domain" description="Post-SET" evidence="7">
    <location>
        <begin position="1013"/>
        <end position="1029"/>
    </location>
</feature>
<dbReference type="GO" id="GO:0032259">
    <property type="term" value="P:methylation"/>
    <property type="evidence" value="ECO:0007669"/>
    <property type="project" value="UniProtKB-KW"/>
</dbReference>
<dbReference type="InterPro" id="IPR036020">
    <property type="entry name" value="WW_dom_sf"/>
</dbReference>
<dbReference type="PROSITE" id="PS50020">
    <property type="entry name" value="WW_DOMAIN_2"/>
    <property type="match status" value="1"/>
</dbReference>
<feature type="compositionally biased region" description="Basic and acidic residues" evidence="4">
    <location>
        <begin position="408"/>
        <end position="457"/>
    </location>
</feature>
<dbReference type="Gene3D" id="2.170.270.10">
    <property type="entry name" value="SET domain"/>
    <property type="match status" value="1"/>
</dbReference>
<dbReference type="InterPro" id="IPR046341">
    <property type="entry name" value="SET_dom_sf"/>
</dbReference>
<accession>A0A504Z8N3</accession>
<feature type="compositionally biased region" description="Low complexity" evidence="4">
    <location>
        <begin position="591"/>
        <end position="602"/>
    </location>
</feature>
<dbReference type="GO" id="GO:0010468">
    <property type="term" value="P:regulation of gene expression"/>
    <property type="evidence" value="ECO:0007669"/>
    <property type="project" value="TreeGrafter"/>
</dbReference>
<feature type="compositionally biased region" description="Polar residues" evidence="4">
    <location>
        <begin position="657"/>
        <end position="668"/>
    </location>
</feature>
<feature type="compositionally biased region" description="Low complexity" evidence="4">
    <location>
        <begin position="630"/>
        <end position="641"/>
    </location>
</feature>
<dbReference type="Gene3D" id="2.20.70.10">
    <property type="match status" value="1"/>
</dbReference>
<proteinExistence type="predicted"/>
<name>A0A504Z8N3_FASGI</name>
<dbReference type="OrthoDB" id="422362at2759"/>
<evidence type="ECO:0000259" key="5">
    <source>
        <dbReference type="PROSITE" id="PS50020"/>
    </source>
</evidence>
<evidence type="ECO:0000259" key="7">
    <source>
        <dbReference type="PROSITE" id="PS50868"/>
    </source>
</evidence>
<dbReference type="SMART" id="SM00456">
    <property type="entry name" value="WW"/>
    <property type="match status" value="1"/>
</dbReference>
<dbReference type="STRING" id="46835.A0A504Z8N3"/>
<feature type="region of interest" description="Disordered" evidence="4">
    <location>
        <begin position="1300"/>
        <end position="1324"/>
    </location>
</feature>
<feature type="domain" description="WW" evidence="5">
    <location>
        <begin position="1416"/>
        <end position="1449"/>
    </location>
</feature>
<feature type="region of interest" description="Disordered" evidence="4">
    <location>
        <begin position="340"/>
        <end position="669"/>
    </location>
</feature>
<dbReference type="PROSITE" id="PS50280">
    <property type="entry name" value="SET"/>
    <property type="match status" value="1"/>
</dbReference>
<feature type="compositionally biased region" description="Basic residues" evidence="4">
    <location>
        <begin position="396"/>
        <end position="407"/>
    </location>
</feature>
<keyword evidence="9" id="KW-1185">Reference proteome</keyword>
<dbReference type="Pfam" id="PF00856">
    <property type="entry name" value="SET"/>
    <property type="match status" value="1"/>
</dbReference>
<dbReference type="Proteomes" id="UP000316759">
    <property type="component" value="Unassembled WGS sequence"/>
</dbReference>
<evidence type="ECO:0000256" key="4">
    <source>
        <dbReference type="SAM" id="MobiDB-lite"/>
    </source>
</evidence>
<dbReference type="InterPro" id="IPR001202">
    <property type="entry name" value="WW_dom"/>
</dbReference>
<evidence type="ECO:0000256" key="3">
    <source>
        <dbReference type="ARBA" id="ARBA00022691"/>
    </source>
</evidence>
<feature type="compositionally biased region" description="Basic and acidic residues" evidence="4">
    <location>
        <begin position="482"/>
        <end position="561"/>
    </location>
</feature>
<dbReference type="GO" id="GO:0046975">
    <property type="term" value="F:histone H3K36 methyltransferase activity"/>
    <property type="evidence" value="ECO:0007669"/>
    <property type="project" value="InterPro"/>
</dbReference>
<dbReference type="SMART" id="SM00317">
    <property type="entry name" value="SET"/>
    <property type="match status" value="1"/>
</dbReference>
<evidence type="ECO:0000256" key="1">
    <source>
        <dbReference type="ARBA" id="ARBA00022603"/>
    </source>
</evidence>
<gene>
    <name evidence="8" type="ORF">FGIG_09253</name>
</gene>
<evidence type="ECO:0000256" key="2">
    <source>
        <dbReference type="ARBA" id="ARBA00022679"/>
    </source>
</evidence>
<evidence type="ECO:0000313" key="9">
    <source>
        <dbReference type="Proteomes" id="UP000316759"/>
    </source>
</evidence>
<organism evidence="8 9">
    <name type="scientific">Fasciola gigantica</name>
    <name type="common">Giant liver fluke</name>
    <dbReference type="NCBI Taxonomy" id="46835"/>
    <lineage>
        <taxon>Eukaryota</taxon>
        <taxon>Metazoa</taxon>
        <taxon>Spiralia</taxon>
        <taxon>Lophotrochozoa</taxon>
        <taxon>Platyhelminthes</taxon>
        <taxon>Trematoda</taxon>
        <taxon>Digenea</taxon>
        <taxon>Plagiorchiida</taxon>
        <taxon>Echinostomata</taxon>
        <taxon>Echinostomatoidea</taxon>
        <taxon>Fasciolidae</taxon>
        <taxon>Fasciola</taxon>
    </lineage>
</organism>
<dbReference type="CDD" id="cd00201">
    <property type="entry name" value="WW"/>
    <property type="match status" value="1"/>
</dbReference>
<feature type="compositionally biased region" description="Basic and acidic residues" evidence="4">
    <location>
        <begin position="1310"/>
        <end position="1324"/>
    </location>
</feature>
<feature type="compositionally biased region" description="Basic and acidic residues" evidence="4">
    <location>
        <begin position="1201"/>
        <end position="1210"/>
    </location>
</feature>
<dbReference type="SUPFAM" id="SSF82199">
    <property type="entry name" value="SET domain"/>
    <property type="match status" value="1"/>
</dbReference>
<feature type="region of interest" description="Disordered" evidence="4">
    <location>
        <begin position="758"/>
        <end position="779"/>
    </location>
</feature>
<keyword evidence="2 8" id="KW-0808">Transferase</keyword>
<dbReference type="PANTHER" id="PTHR46711">
    <property type="entry name" value="HISTONE-LYSINE N-METHYLTRANSFERASE SETD2"/>
    <property type="match status" value="1"/>
</dbReference>
<feature type="region of interest" description="Disordered" evidence="4">
    <location>
        <begin position="1194"/>
        <end position="1218"/>
    </location>
</feature>
<dbReference type="PANTHER" id="PTHR46711:SF1">
    <property type="entry name" value="HISTONE-LYSINE N-METHYLTRANSFERASE SETD2"/>
    <property type="match status" value="1"/>
</dbReference>
<dbReference type="SUPFAM" id="SSF51045">
    <property type="entry name" value="WW domain"/>
    <property type="match status" value="1"/>
</dbReference>
<dbReference type="Pfam" id="PF00397">
    <property type="entry name" value="WW"/>
    <property type="match status" value="1"/>
</dbReference>
<keyword evidence="3" id="KW-0949">S-adenosyl-L-methionine</keyword>
<dbReference type="InterPro" id="IPR001214">
    <property type="entry name" value="SET_dom"/>
</dbReference>
<keyword evidence="1 8" id="KW-0489">Methyltransferase</keyword>
<feature type="compositionally biased region" description="Basic and acidic residues" evidence="4">
    <location>
        <begin position="614"/>
        <end position="629"/>
    </location>
</feature>
<feature type="compositionally biased region" description="Basic and acidic residues" evidence="4">
    <location>
        <begin position="108"/>
        <end position="118"/>
    </location>
</feature>
<dbReference type="GO" id="GO:0005634">
    <property type="term" value="C:nucleus"/>
    <property type="evidence" value="ECO:0007669"/>
    <property type="project" value="TreeGrafter"/>
</dbReference>